<organism evidence="6 7">
    <name type="scientific">Cyclotella cryptica</name>
    <dbReference type="NCBI Taxonomy" id="29204"/>
    <lineage>
        <taxon>Eukaryota</taxon>
        <taxon>Sar</taxon>
        <taxon>Stramenopiles</taxon>
        <taxon>Ochrophyta</taxon>
        <taxon>Bacillariophyta</taxon>
        <taxon>Coscinodiscophyceae</taxon>
        <taxon>Thalassiosirophycidae</taxon>
        <taxon>Stephanodiscales</taxon>
        <taxon>Stephanodiscaceae</taxon>
        <taxon>Cyclotella</taxon>
    </lineage>
</organism>
<reference evidence="6 7" key="1">
    <citation type="journal article" date="2020" name="G3 (Bethesda)">
        <title>Improved Reference Genome for Cyclotella cryptica CCMP332, a Model for Cell Wall Morphogenesis, Salinity Adaptation, and Lipid Production in Diatoms (Bacillariophyta).</title>
        <authorList>
            <person name="Roberts W.R."/>
            <person name="Downey K.M."/>
            <person name="Ruck E.C."/>
            <person name="Traller J.C."/>
            <person name="Alverson A.J."/>
        </authorList>
    </citation>
    <scope>NUCLEOTIDE SEQUENCE [LARGE SCALE GENOMIC DNA]</scope>
    <source>
        <strain evidence="6 7">CCMP332</strain>
    </source>
</reference>
<evidence type="ECO:0000313" key="7">
    <source>
        <dbReference type="Proteomes" id="UP001516023"/>
    </source>
</evidence>
<proteinExistence type="predicted"/>
<dbReference type="InterPro" id="IPR031662">
    <property type="entry name" value="GTP-binding_2"/>
</dbReference>
<dbReference type="Gene3D" id="3.10.20.30">
    <property type="match status" value="1"/>
</dbReference>
<dbReference type="PROSITE" id="PS00905">
    <property type="entry name" value="GTP1_OBG"/>
    <property type="match status" value="1"/>
</dbReference>
<dbReference type="Pfam" id="PF02824">
    <property type="entry name" value="TGS"/>
    <property type="match status" value="1"/>
</dbReference>
<dbReference type="InterPro" id="IPR006074">
    <property type="entry name" value="GTP1-OBG_CS"/>
</dbReference>
<keyword evidence="7" id="KW-1185">Reference proteome</keyword>
<dbReference type="InterPro" id="IPR031167">
    <property type="entry name" value="G_OBG"/>
</dbReference>
<name>A0ABD3PXD0_9STRA</name>
<dbReference type="InterPro" id="IPR027417">
    <property type="entry name" value="P-loop_NTPase"/>
</dbReference>
<dbReference type="InterPro" id="IPR005225">
    <property type="entry name" value="Small_GTP-bd"/>
</dbReference>
<dbReference type="PRINTS" id="PR00326">
    <property type="entry name" value="GTP1OBG"/>
</dbReference>
<dbReference type="EMBL" id="JABMIG020000098">
    <property type="protein sequence ID" value="KAL3792790.1"/>
    <property type="molecule type" value="Genomic_DNA"/>
</dbReference>
<feature type="domain" description="OBG-type G" evidence="4">
    <location>
        <begin position="98"/>
        <end position="334"/>
    </location>
</feature>
<protein>
    <recommendedName>
        <fullName evidence="8">OBG-type G domain-containing protein</fullName>
    </recommendedName>
</protein>
<dbReference type="SUPFAM" id="SSF52540">
    <property type="entry name" value="P-loop containing nucleoside triphosphate hydrolases"/>
    <property type="match status" value="1"/>
</dbReference>
<evidence type="ECO:0000313" key="6">
    <source>
        <dbReference type="EMBL" id="KAL3792790.1"/>
    </source>
</evidence>
<evidence type="ECO:0000256" key="1">
    <source>
        <dbReference type="ARBA" id="ARBA00022741"/>
    </source>
</evidence>
<dbReference type="PANTHER" id="PTHR43127">
    <property type="entry name" value="DEVELOPMENTALLY-REGULATED GTP-BINDING PROTEIN 2"/>
    <property type="match status" value="1"/>
</dbReference>
<accession>A0ABD3PXD0</accession>
<dbReference type="PROSITE" id="PS51710">
    <property type="entry name" value="G_OBG"/>
    <property type="match status" value="1"/>
</dbReference>
<feature type="non-terminal residue" evidence="6">
    <location>
        <position position="1"/>
    </location>
</feature>
<dbReference type="GO" id="GO:0005525">
    <property type="term" value="F:GTP binding"/>
    <property type="evidence" value="ECO:0007669"/>
    <property type="project" value="UniProtKB-KW"/>
</dbReference>
<feature type="region of interest" description="Disordered" evidence="3">
    <location>
        <begin position="1"/>
        <end position="23"/>
    </location>
</feature>
<dbReference type="AlphaFoldDB" id="A0ABD3PXD0"/>
<sequence length="452" mass="49864">HHDTLIRIRSNHGSNGKDQAPTRRVFEKTSYAFRTVLSVSQEIEAEMARTQKNKATNYHLGTLKAKLAKLRNDLLIEQGGGGGGGPSEGFDVARLGDARVALIGFPSVGKSTLQGSLTGTESEAAAYEFTTLTCIPGTMHYKGSKVQVLDLPGIIEGAAHGKGRGREVIACARNADAILIVLDAGKEGLNRHREILENELETVGIRLNQRPPDVTFKKKSTGGVRFSSTVPLTKLGPEPEKLATQIMREYRITSADLLAREDITVDQLVDVIVGNRVYKPCCYFYNKIDTITIEEVDQLARMPHSLVGSVAKGYNVGAPDEDDPLKAMIWKYLGLTRVYTKRKGQHPDLTDPVVLSAIRKGTSVKSLCQNVSTQMLRDFNFALVWGQSAKHSPQRCGINHELQDEDVVQIVTKTNAQQRQSKNYQAIVQGVSDKYHKKKFDAKKKKQSKLRG</sequence>
<gene>
    <name evidence="6" type="ORF">HJC23_002597</name>
</gene>
<dbReference type="FunFam" id="3.10.20.30:FF:000003">
    <property type="entry name" value="Developmentally-regulated GTP-binding protein 1"/>
    <property type="match status" value="1"/>
</dbReference>
<dbReference type="InterPro" id="IPR006073">
    <property type="entry name" value="GTP-bd"/>
</dbReference>
<dbReference type="Pfam" id="PF01926">
    <property type="entry name" value="MMR_HSR1"/>
    <property type="match status" value="1"/>
</dbReference>
<dbReference type="CDD" id="cd01896">
    <property type="entry name" value="DRG"/>
    <property type="match status" value="1"/>
</dbReference>
<dbReference type="Gene3D" id="6.10.140.1070">
    <property type="match status" value="2"/>
</dbReference>
<evidence type="ECO:0008006" key="8">
    <source>
        <dbReference type="Google" id="ProtNLM"/>
    </source>
</evidence>
<keyword evidence="2" id="KW-0342">GTP-binding</keyword>
<evidence type="ECO:0000256" key="3">
    <source>
        <dbReference type="SAM" id="MobiDB-lite"/>
    </source>
</evidence>
<feature type="domain" description="TGS" evidence="5">
    <location>
        <begin position="334"/>
        <end position="412"/>
    </location>
</feature>
<dbReference type="Proteomes" id="UP001516023">
    <property type="component" value="Unassembled WGS sequence"/>
</dbReference>
<dbReference type="InterPro" id="IPR012675">
    <property type="entry name" value="Beta-grasp_dom_sf"/>
</dbReference>
<dbReference type="NCBIfam" id="TIGR00231">
    <property type="entry name" value="small_GTP"/>
    <property type="match status" value="1"/>
</dbReference>
<dbReference type="FunFam" id="3.40.50.300:FF:001436">
    <property type="entry name" value="Developmentally-regulated GTP-binding protein"/>
    <property type="match status" value="1"/>
</dbReference>
<comment type="caution">
    <text evidence="6">The sequence shown here is derived from an EMBL/GenBank/DDBJ whole genome shotgun (WGS) entry which is preliminary data.</text>
</comment>
<dbReference type="InterPro" id="IPR004095">
    <property type="entry name" value="TGS"/>
</dbReference>
<dbReference type="Pfam" id="PF16897">
    <property type="entry name" value="MMR_HSR1_Xtn"/>
    <property type="match status" value="1"/>
</dbReference>
<dbReference type="InterPro" id="IPR045001">
    <property type="entry name" value="DRG"/>
</dbReference>
<evidence type="ECO:0000259" key="5">
    <source>
        <dbReference type="PROSITE" id="PS51880"/>
    </source>
</evidence>
<dbReference type="PROSITE" id="PS51880">
    <property type="entry name" value="TGS"/>
    <property type="match status" value="1"/>
</dbReference>
<keyword evidence="1" id="KW-0547">Nucleotide-binding</keyword>
<dbReference type="InterPro" id="IPR012676">
    <property type="entry name" value="TGS-like"/>
</dbReference>
<evidence type="ECO:0000256" key="2">
    <source>
        <dbReference type="ARBA" id="ARBA00023134"/>
    </source>
</evidence>
<dbReference type="SUPFAM" id="SSF81271">
    <property type="entry name" value="TGS-like"/>
    <property type="match status" value="1"/>
</dbReference>
<evidence type="ECO:0000259" key="4">
    <source>
        <dbReference type="PROSITE" id="PS51710"/>
    </source>
</evidence>